<evidence type="ECO:0000313" key="2">
    <source>
        <dbReference type="Proteomes" id="UP000800200"/>
    </source>
</evidence>
<evidence type="ECO:0000313" key="1">
    <source>
        <dbReference type="EMBL" id="KAF2192378.1"/>
    </source>
</evidence>
<sequence length="90" mass="10145">MDSASLVLSEGLDPAESRTYVALSKSSKIAYTTLWHRANGRPSIQDKAKSQRYLTPSEEEALIKYLLRVANYRFPIPIKYLHSLAFVSAL</sequence>
<dbReference type="OrthoDB" id="3926909at2759"/>
<protein>
    <recommendedName>
        <fullName evidence="3">HTH CENPB-type domain-containing protein</fullName>
    </recommendedName>
</protein>
<reference evidence="1" key="1">
    <citation type="journal article" date="2020" name="Stud. Mycol.">
        <title>101 Dothideomycetes genomes: a test case for predicting lifestyles and emergence of pathogens.</title>
        <authorList>
            <person name="Haridas S."/>
            <person name="Albert R."/>
            <person name="Binder M."/>
            <person name="Bloem J."/>
            <person name="Labutti K."/>
            <person name="Salamov A."/>
            <person name="Andreopoulos B."/>
            <person name="Baker S."/>
            <person name="Barry K."/>
            <person name="Bills G."/>
            <person name="Bluhm B."/>
            <person name="Cannon C."/>
            <person name="Castanera R."/>
            <person name="Culley D."/>
            <person name="Daum C."/>
            <person name="Ezra D."/>
            <person name="Gonzalez J."/>
            <person name="Henrissat B."/>
            <person name="Kuo A."/>
            <person name="Liang C."/>
            <person name="Lipzen A."/>
            <person name="Lutzoni F."/>
            <person name="Magnuson J."/>
            <person name="Mondo S."/>
            <person name="Nolan M."/>
            <person name="Ohm R."/>
            <person name="Pangilinan J."/>
            <person name="Park H.-J."/>
            <person name="Ramirez L."/>
            <person name="Alfaro M."/>
            <person name="Sun H."/>
            <person name="Tritt A."/>
            <person name="Yoshinaga Y."/>
            <person name="Zwiers L.-H."/>
            <person name="Turgeon B."/>
            <person name="Goodwin S."/>
            <person name="Spatafora J."/>
            <person name="Crous P."/>
            <person name="Grigoriev I."/>
        </authorList>
    </citation>
    <scope>NUCLEOTIDE SEQUENCE</scope>
    <source>
        <strain evidence="1">CBS 207.26</strain>
    </source>
</reference>
<accession>A0A6A6ENU7</accession>
<dbReference type="AlphaFoldDB" id="A0A6A6ENU7"/>
<organism evidence="1 2">
    <name type="scientific">Zopfia rhizophila CBS 207.26</name>
    <dbReference type="NCBI Taxonomy" id="1314779"/>
    <lineage>
        <taxon>Eukaryota</taxon>
        <taxon>Fungi</taxon>
        <taxon>Dikarya</taxon>
        <taxon>Ascomycota</taxon>
        <taxon>Pezizomycotina</taxon>
        <taxon>Dothideomycetes</taxon>
        <taxon>Dothideomycetes incertae sedis</taxon>
        <taxon>Zopfiaceae</taxon>
        <taxon>Zopfia</taxon>
    </lineage>
</organism>
<dbReference type="EMBL" id="ML994615">
    <property type="protein sequence ID" value="KAF2192378.1"/>
    <property type="molecule type" value="Genomic_DNA"/>
</dbReference>
<dbReference type="Proteomes" id="UP000800200">
    <property type="component" value="Unassembled WGS sequence"/>
</dbReference>
<gene>
    <name evidence="1" type="ORF">K469DRAFT_554829</name>
</gene>
<proteinExistence type="predicted"/>
<evidence type="ECO:0008006" key="3">
    <source>
        <dbReference type="Google" id="ProtNLM"/>
    </source>
</evidence>
<keyword evidence="2" id="KW-1185">Reference proteome</keyword>
<name>A0A6A6ENU7_9PEZI</name>